<name>A0A2C6MCI0_9FIRM</name>
<gene>
    <name evidence="3" type="ORF">P378_17175</name>
</gene>
<sequence>MRSVKQKLSLVLVLALLVNMLLPGMGAFAAETNNFVVPGSGEQILISPDTSNWGEQTSTTESNAGASSQFNNDKEEAIGNQILDSNKDVIGNDVEIQGLPAVVAAALAWVAKKLAVKVYNKVWPIIKDKLTKVVKDVANKYNDLTVEGPGRGEQVFALKSKKHGHKSEDYQVFRLDIKLLKKYDGYYIWPHYHIKPNLNDHNNLAPGDGYIYWGKDKPPGFGWQNI</sequence>
<reference evidence="3 4" key="1">
    <citation type="submission" date="2013-09" db="EMBL/GenBank/DDBJ databases">
        <title>Biodegradation of hydrocarbons in the deep terrestrial subsurface : characterization of a microbial consortium composed of two Desulfotomaculum species originating from a deep geological formation.</title>
        <authorList>
            <person name="Aullo T."/>
            <person name="Berlendis S."/>
            <person name="Lascourreges J.-F."/>
            <person name="Dessort D."/>
            <person name="Saint-Laurent S."/>
            <person name="Schraauwers B."/>
            <person name="Mas J."/>
            <person name="Magot M."/>
            <person name="Ranchou-Peyruse A."/>
        </authorList>
    </citation>
    <scope>NUCLEOTIDE SEQUENCE [LARGE SCALE GENOMIC DNA]</scope>
    <source>
        <strain evidence="3 4">Bs107</strain>
    </source>
</reference>
<evidence type="ECO:0000313" key="4">
    <source>
        <dbReference type="Proteomes" id="UP000222564"/>
    </source>
</evidence>
<dbReference type="Pfam" id="PF14005">
    <property type="entry name" value="YpjP"/>
    <property type="match status" value="1"/>
</dbReference>
<dbReference type="AlphaFoldDB" id="A0A2C6MCI0"/>
<dbReference type="EMBL" id="AWQQ01000097">
    <property type="protein sequence ID" value="PHJ37282.1"/>
    <property type="molecule type" value="Genomic_DNA"/>
</dbReference>
<feature type="region of interest" description="Disordered" evidence="1">
    <location>
        <begin position="48"/>
        <end position="70"/>
    </location>
</feature>
<dbReference type="Proteomes" id="UP000222564">
    <property type="component" value="Unassembled WGS sequence"/>
</dbReference>
<organism evidence="3 4">
    <name type="scientific">Desulforamulus profundi</name>
    <dbReference type="NCBI Taxonomy" id="1383067"/>
    <lineage>
        <taxon>Bacteria</taxon>
        <taxon>Bacillati</taxon>
        <taxon>Bacillota</taxon>
        <taxon>Clostridia</taxon>
        <taxon>Eubacteriales</taxon>
        <taxon>Peptococcaceae</taxon>
        <taxon>Desulforamulus</taxon>
    </lineage>
</organism>
<feature type="chain" id="PRO_5012383603" evidence="2">
    <location>
        <begin position="30"/>
        <end position="226"/>
    </location>
</feature>
<dbReference type="RefSeq" id="WP_099083877.1">
    <property type="nucleotide sequence ID" value="NZ_AWQQ01000097.1"/>
</dbReference>
<dbReference type="OrthoDB" id="2435352at2"/>
<keyword evidence="4" id="KW-1185">Reference proteome</keyword>
<comment type="caution">
    <text evidence="3">The sequence shown here is derived from an EMBL/GenBank/DDBJ whole genome shotgun (WGS) entry which is preliminary data.</text>
</comment>
<evidence type="ECO:0000313" key="3">
    <source>
        <dbReference type="EMBL" id="PHJ37282.1"/>
    </source>
</evidence>
<evidence type="ECO:0000256" key="2">
    <source>
        <dbReference type="SAM" id="SignalP"/>
    </source>
</evidence>
<protein>
    <submittedName>
        <fullName evidence="3">Uncharacterized protein</fullName>
    </submittedName>
</protein>
<feature type="signal peptide" evidence="2">
    <location>
        <begin position="1"/>
        <end position="29"/>
    </location>
</feature>
<evidence type="ECO:0000256" key="1">
    <source>
        <dbReference type="SAM" id="MobiDB-lite"/>
    </source>
</evidence>
<dbReference type="InterPro" id="IPR025616">
    <property type="entry name" value="YpjP"/>
</dbReference>
<accession>A0A2C6MCI0</accession>
<keyword evidence="2" id="KW-0732">Signal</keyword>
<proteinExistence type="predicted"/>